<dbReference type="Proteomes" id="UP000627781">
    <property type="component" value="Unassembled WGS sequence"/>
</dbReference>
<dbReference type="Pfam" id="PF01966">
    <property type="entry name" value="HD"/>
    <property type="match status" value="1"/>
</dbReference>
<feature type="domain" description="HD" evidence="2">
    <location>
        <begin position="59"/>
        <end position="145"/>
    </location>
</feature>
<name>A0ABR8PPJ2_9CLOT</name>
<evidence type="ECO:0000259" key="2">
    <source>
        <dbReference type="Pfam" id="PF01966"/>
    </source>
</evidence>
<organism evidence="3 4">
    <name type="scientific">Clostridium cibarium</name>
    <dbReference type="NCBI Taxonomy" id="2762247"/>
    <lineage>
        <taxon>Bacteria</taxon>
        <taxon>Bacillati</taxon>
        <taxon>Bacillota</taxon>
        <taxon>Clostridia</taxon>
        <taxon>Eubacteriales</taxon>
        <taxon>Clostridiaceae</taxon>
        <taxon>Clostridium</taxon>
    </lineage>
</organism>
<dbReference type="InterPro" id="IPR003607">
    <property type="entry name" value="HD/PDEase_dom"/>
</dbReference>
<dbReference type="RefSeq" id="WP_191767568.1">
    <property type="nucleotide sequence ID" value="NZ_JACSRA010000002.1"/>
</dbReference>
<reference evidence="3 4" key="1">
    <citation type="submission" date="2020-08" db="EMBL/GenBank/DDBJ databases">
        <title>A Genomic Blueprint of the Chicken Gut Microbiome.</title>
        <authorList>
            <person name="Gilroy R."/>
            <person name="Ravi A."/>
            <person name="Getino M."/>
            <person name="Pursley I."/>
            <person name="Horton D.L."/>
            <person name="Alikhan N.-F."/>
            <person name="Baker D."/>
            <person name="Gharbi K."/>
            <person name="Hall N."/>
            <person name="Watson M."/>
            <person name="Adriaenssens E.M."/>
            <person name="Foster-Nyarko E."/>
            <person name="Jarju S."/>
            <person name="Secka A."/>
            <person name="Antonio M."/>
            <person name="Oren A."/>
            <person name="Chaudhuri R."/>
            <person name="La Ragione R.M."/>
            <person name="Hildebrand F."/>
            <person name="Pallen M.J."/>
        </authorList>
    </citation>
    <scope>NUCLEOTIDE SEQUENCE [LARGE SCALE GENOMIC DNA]</scope>
    <source>
        <strain evidence="3 4">Sa3CVN1</strain>
    </source>
</reference>
<evidence type="ECO:0000313" key="4">
    <source>
        <dbReference type="Proteomes" id="UP000627781"/>
    </source>
</evidence>
<sequence>MSGKKLYEEIEEHLLKDKKPSIFLNELKDKGILDEYPFSEIKGLEKIQQSPKHHPEGNVWIHTMMVVDEGAKVLDEVKDKRSFMWCLLLHDLGKLTTTKLRKGRWISYDHDKVGEEEGRKFLSYFIDDEKFIVKTIKLIRYHMHLLYVMGKMPYSDIEGMKRYTDLDDLSMVFLSDRLGRGGLSDKDKEEVRNEIKKFREKYGKIQML</sequence>
<dbReference type="PANTHER" id="PTHR47545">
    <property type="entry name" value="MULTIFUNCTIONAL CCA PROTEIN"/>
    <property type="match status" value="1"/>
</dbReference>
<dbReference type="NCBIfam" id="TIGR00277">
    <property type="entry name" value="HDIG"/>
    <property type="match status" value="1"/>
</dbReference>
<evidence type="ECO:0000256" key="1">
    <source>
        <dbReference type="ARBA" id="ARBA00022741"/>
    </source>
</evidence>
<dbReference type="Gene3D" id="1.10.3090.10">
    <property type="entry name" value="cca-adding enzyme, domain 2"/>
    <property type="match status" value="1"/>
</dbReference>
<dbReference type="CDD" id="cd00077">
    <property type="entry name" value="HDc"/>
    <property type="match status" value="1"/>
</dbReference>
<protein>
    <submittedName>
        <fullName evidence="3">HDIG domain-containing protein</fullName>
    </submittedName>
</protein>
<keyword evidence="1" id="KW-0547">Nucleotide-binding</keyword>
<dbReference type="InterPro" id="IPR006674">
    <property type="entry name" value="HD_domain"/>
</dbReference>
<keyword evidence="4" id="KW-1185">Reference proteome</keyword>
<proteinExistence type="predicted"/>
<comment type="caution">
    <text evidence="3">The sequence shown here is derived from an EMBL/GenBank/DDBJ whole genome shotgun (WGS) entry which is preliminary data.</text>
</comment>
<evidence type="ECO:0000313" key="3">
    <source>
        <dbReference type="EMBL" id="MBD7910100.1"/>
    </source>
</evidence>
<dbReference type="SUPFAM" id="SSF109604">
    <property type="entry name" value="HD-domain/PDEase-like"/>
    <property type="match status" value="1"/>
</dbReference>
<accession>A0ABR8PPJ2</accession>
<gene>
    <name evidence="3" type="ORF">H9661_01910</name>
</gene>
<dbReference type="PANTHER" id="PTHR47545:SF2">
    <property type="entry name" value="CC-ADDING TRNA NUCLEOTIDYLTRANSFERASE"/>
    <property type="match status" value="1"/>
</dbReference>
<dbReference type="EMBL" id="JACSRA010000002">
    <property type="protein sequence ID" value="MBD7910100.1"/>
    <property type="molecule type" value="Genomic_DNA"/>
</dbReference>
<dbReference type="InterPro" id="IPR006675">
    <property type="entry name" value="HDIG_dom"/>
</dbReference>
<dbReference type="InterPro" id="IPR050124">
    <property type="entry name" value="tRNA_CCA-adding_enzyme"/>
</dbReference>